<sequence length="735" mass="83874">MTEGEISLLSRGLSFVPSSQPDTFNTLVDIYKFQRKLKLKEHFRNSSPTVQPQFKGKSQFEPPNTPPTVRTFGKVLSLEAKQTGKTSSMHPNLSPAERQAIRSLQNDRNLVIRPADKGGSIVLLDYAYYREEIRRQLSDLNTYRALNGDPTIKFKNELDHYLFQALNAGWITQDTYNFLLTEFPRTPIIYTLPKIHKSLSAPPGRPIISAVGSLYQPISTYIDSFLQPLVKTMTSYTQDSTHVIRKLKELGDISDSHILVTMDVTSLYTVIPHDQGISSVRRALATSEGKNVPTEFLLHLLELTLTRNFFRFEKDFFLQLSGTAMGSALAPSYANLYMADFESTHLLPLLHKSISVYFRYIDDLFLIWTEGEESLLSFHQYLNNLDCPIKLTLNHHRDNIDFLDLNIFKTDGGVGTRLFRKPTDRNSILHASSYHPPATIKGIPYSQFLRVIRNNSSPDTARIQLQDMFDRFLERGYKEQLLLTQLQRALTHTQDTLLNKDCTRDAQPAPLIFTTTFSSTSRALSESITKNWPMVNQDESLSLYHVSKPVIGYKRGNSLRDLLVTTDFKNYDGKQKDWLSSYKKLGCYKCPDCVTCRCLLCGPDFPHPHTGKRYKILHRLGCLSTFVVYIITCPCGLYYVGKTVTTLRERIGNHRSAISRALKEGESIQPVARHFVNMRHPLPTFKCMAIDHQPPLTRGGNRDLALLRRESRWIYKLDCVAPRGLNEILPLGCFI</sequence>
<dbReference type="PROSITE" id="PS50164">
    <property type="entry name" value="GIY_YIG"/>
    <property type="match status" value="1"/>
</dbReference>
<proteinExistence type="predicted"/>
<dbReference type="PROSITE" id="PS50878">
    <property type="entry name" value="RT_POL"/>
    <property type="match status" value="1"/>
</dbReference>
<dbReference type="PANTHER" id="PTHR21301:SF14">
    <property type="match status" value="1"/>
</dbReference>
<feature type="region of interest" description="Disordered" evidence="1">
    <location>
        <begin position="44"/>
        <end position="68"/>
    </location>
</feature>
<dbReference type="AlphaFoldDB" id="A0A803KBT2"/>
<dbReference type="Pfam" id="PF00078">
    <property type="entry name" value="RVT_1"/>
    <property type="match status" value="1"/>
</dbReference>
<dbReference type="Pfam" id="PF26215">
    <property type="entry name" value="HTH_animal"/>
    <property type="match status" value="1"/>
</dbReference>
<name>A0A803KBT2_XENTR</name>
<dbReference type="InParanoid" id="A0A803KBT2"/>
<dbReference type="GeneTree" id="ENSGT00840000129931"/>
<evidence type="ECO:0000259" key="3">
    <source>
        <dbReference type="PROSITE" id="PS50878"/>
    </source>
</evidence>
<feature type="domain" description="GIY-YIG" evidence="2">
    <location>
        <begin position="624"/>
        <end position="727"/>
    </location>
</feature>
<dbReference type="CDD" id="cd10442">
    <property type="entry name" value="GIY-YIG_PLEs"/>
    <property type="match status" value="1"/>
</dbReference>
<evidence type="ECO:0000256" key="1">
    <source>
        <dbReference type="SAM" id="MobiDB-lite"/>
    </source>
</evidence>
<evidence type="ECO:0000259" key="2">
    <source>
        <dbReference type="PROSITE" id="PS50164"/>
    </source>
</evidence>
<organism evidence="4">
    <name type="scientific">Xenopus tropicalis</name>
    <name type="common">Western clawed frog</name>
    <name type="synonym">Silurana tropicalis</name>
    <dbReference type="NCBI Taxonomy" id="8364"/>
    <lineage>
        <taxon>Eukaryota</taxon>
        <taxon>Metazoa</taxon>
        <taxon>Chordata</taxon>
        <taxon>Craniata</taxon>
        <taxon>Vertebrata</taxon>
        <taxon>Euteleostomi</taxon>
        <taxon>Amphibia</taxon>
        <taxon>Batrachia</taxon>
        <taxon>Anura</taxon>
        <taxon>Pipoidea</taxon>
        <taxon>Pipidae</taxon>
        <taxon>Xenopodinae</taxon>
        <taxon>Xenopus</taxon>
        <taxon>Silurana</taxon>
    </lineage>
</organism>
<evidence type="ECO:0000313" key="4">
    <source>
        <dbReference type="Ensembl" id="ENSXETP00000117866"/>
    </source>
</evidence>
<reference evidence="4" key="1">
    <citation type="journal article" date="2010" name="Science">
        <title>The genome of the Western clawed frog Xenopus tropicalis.</title>
        <authorList>
            <person name="Hellsten U."/>
            <person name="Harland R.M."/>
            <person name="Gilchrist M.J."/>
            <person name="Hendrix D."/>
            <person name="Jurka J."/>
            <person name="Kapitonov V."/>
            <person name="Ovcharenko I."/>
            <person name="Putnam N.H."/>
            <person name="Shu S."/>
            <person name="Taher L."/>
            <person name="Blitz I.L."/>
            <person name="Blumberg B."/>
            <person name="Dichmann D.S."/>
            <person name="Dubchak I."/>
            <person name="Amaya E."/>
            <person name="Detter J.C."/>
            <person name="Fletcher R."/>
            <person name="Gerhard D.S."/>
            <person name="Goodstein D."/>
            <person name="Graves T."/>
            <person name="Grigoriev I.V."/>
            <person name="Grimwood J."/>
            <person name="Kawashima T."/>
            <person name="Lindquist E."/>
            <person name="Lucas S.M."/>
            <person name="Mead P.E."/>
            <person name="Mitros T."/>
            <person name="Ogino H."/>
            <person name="Ohta Y."/>
            <person name="Poliakov A.V."/>
            <person name="Pollet N."/>
            <person name="Robert J."/>
            <person name="Salamov A."/>
            <person name="Sater A.K."/>
            <person name="Schmutz J."/>
            <person name="Terry A."/>
            <person name="Vize P.D."/>
            <person name="Warren W.C."/>
            <person name="Wells D."/>
            <person name="Wills A."/>
            <person name="Wilson R.K."/>
            <person name="Zimmerman L.B."/>
            <person name="Zorn A.M."/>
            <person name="Grainger R."/>
            <person name="Grammer T."/>
            <person name="Khokha M.K."/>
            <person name="Richardson P.M."/>
            <person name="Rokhsar D.S."/>
        </authorList>
    </citation>
    <scope>NUCLEOTIDE SEQUENCE [LARGE SCALE GENOMIC DNA]</scope>
    <source>
        <strain evidence="4">Nigerian</strain>
    </source>
</reference>
<reference evidence="4" key="2">
    <citation type="submission" date="2021-03" db="UniProtKB">
        <authorList>
            <consortium name="Ensembl"/>
        </authorList>
    </citation>
    <scope>IDENTIFICATION</scope>
</reference>
<dbReference type="InterPro" id="IPR058912">
    <property type="entry name" value="HTH_animal"/>
</dbReference>
<evidence type="ECO:0008006" key="5">
    <source>
        <dbReference type="Google" id="ProtNLM"/>
    </source>
</evidence>
<dbReference type="PANTHER" id="PTHR21301">
    <property type="entry name" value="REVERSE TRANSCRIPTASE"/>
    <property type="match status" value="1"/>
</dbReference>
<dbReference type="Ensembl" id="ENSXETT00000105266">
    <property type="protein sequence ID" value="ENSXETP00000117866"/>
    <property type="gene ID" value="ENSXETG00000046529"/>
</dbReference>
<protein>
    <recommendedName>
        <fullName evidence="5">Reverse transcriptase domain-containing protein</fullName>
    </recommendedName>
</protein>
<dbReference type="InterPro" id="IPR000477">
    <property type="entry name" value="RT_dom"/>
</dbReference>
<dbReference type="InterPro" id="IPR000305">
    <property type="entry name" value="GIY-YIG_endonuc"/>
</dbReference>
<feature type="domain" description="Reverse transcriptase" evidence="3">
    <location>
        <begin position="173"/>
        <end position="445"/>
    </location>
</feature>
<accession>A0A803KBT2</accession>